<proteinExistence type="predicted"/>
<organism evidence="1 2">
    <name type="scientific">Streptomyces fodineus</name>
    <dbReference type="NCBI Taxonomy" id="1904616"/>
    <lineage>
        <taxon>Bacteria</taxon>
        <taxon>Bacillati</taxon>
        <taxon>Actinomycetota</taxon>
        <taxon>Actinomycetes</taxon>
        <taxon>Kitasatosporales</taxon>
        <taxon>Streptomycetaceae</taxon>
        <taxon>Streptomyces</taxon>
    </lineage>
</organism>
<dbReference type="RefSeq" id="WP_069780469.1">
    <property type="nucleotide sequence ID" value="NZ_CP017248.1"/>
</dbReference>
<sequence>MTKTIPPMGEWGQAELERRADSLLEAAGEEASEEWPGFWPEREEGEFDRIAAAHTGMVPLSWVPIVAALPSFDPELNRRDLESLMRERPGAEQPDHYGELVSLLAQAEEASAQYGSGFTVERRSSPPEFCQWTGCREPLYASQTVRKRGRPRRYCQAHQKAAKARTRRSRYAGIRVGQNRNLVYDFDGLEEQDLSGYRELWGRINTTGR</sequence>
<dbReference type="EMBL" id="CP017248">
    <property type="protein sequence ID" value="AOR33905.1"/>
    <property type="molecule type" value="Genomic_DNA"/>
</dbReference>
<accession>A0A1D7YE67</accession>
<evidence type="ECO:0000313" key="2">
    <source>
        <dbReference type="Proteomes" id="UP000094960"/>
    </source>
</evidence>
<dbReference type="AlphaFoldDB" id="A0A1D7YE67"/>
<evidence type="ECO:0000313" key="1">
    <source>
        <dbReference type="EMBL" id="AOR33905.1"/>
    </source>
</evidence>
<protein>
    <submittedName>
        <fullName evidence="1">Uncharacterized protein</fullName>
    </submittedName>
</protein>
<reference evidence="2" key="1">
    <citation type="submission" date="2016-09" db="EMBL/GenBank/DDBJ databases">
        <title>Streptomyces puniciscabiei strain:TW1S1 Genome sequencing and assembly.</title>
        <authorList>
            <person name="Kim M.-K."/>
            <person name="Kim S.B."/>
        </authorList>
    </citation>
    <scope>NUCLEOTIDE SEQUENCE [LARGE SCALE GENOMIC DNA]</scope>
    <source>
        <strain evidence="2">TW1S1</strain>
    </source>
</reference>
<dbReference type="Proteomes" id="UP000094960">
    <property type="component" value="Chromosome"/>
</dbReference>
<name>A0A1D7YE67_9ACTN</name>
<dbReference type="KEGG" id="spun:BFF78_25145"/>
<keyword evidence="2" id="KW-1185">Reference proteome</keyword>
<gene>
    <name evidence="1" type="ORF">BFF78_25145</name>
</gene>